<sequence length="187" mass="22484">MLTKQEKHELLAAAIAGDEQALERVVHEFDGWIWRQYTQQRVRPKAEDWYHECRLVMYRCLAKLPQQHWGVLTSYFQRAVYHHVTTIWRKEFQVKFDTVLSDECLAYLPESAQQRLPASTKVEWCDMKGRVQADLKPAQQQLLQMRLQGYPLKECAAQLQCSVSWCCQQWRLIQKYFDCLKQHRFYR</sequence>
<dbReference type="Proteomes" id="UP000254621">
    <property type="component" value="Unassembled WGS sequence"/>
</dbReference>
<reference evidence="2 4" key="2">
    <citation type="submission" date="2018-06" db="EMBL/GenBank/DDBJ databases">
        <authorList>
            <consortium name="Pathogen Informatics"/>
            <person name="Doyle S."/>
        </authorList>
    </citation>
    <scope>NUCLEOTIDE SEQUENCE [LARGE SCALE GENOMIC DNA]</scope>
    <source>
        <strain evidence="2 4">NCTC13645</strain>
    </source>
</reference>
<evidence type="ECO:0000313" key="4">
    <source>
        <dbReference type="Proteomes" id="UP000254621"/>
    </source>
</evidence>
<dbReference type="EMBL" id="JQBM01000002">
    <property type="protein sequence ID" value="KRN46472.1"/>
    <property type="molecule type" value="Genomic_DNA"/>
</dbReference>
<evidence type="ECO:0000313" key="3">
    <source>
        <dbReference type="Proteomes" id="UP000051992"/>
    </source>
</evidence>
<dbReference type="AlphaFoldDB" id="A0A0R2H1H2"/>
<name>A0A0R2H1H2_WEIVI</name>
<dbReference type="EMBL" id="UHIV01000001">
    <property type="protein sequence ID" value="SUP52644.1"/>
    <property type="molecule type" value="Genomic_DNA"/>
</dbReference>
<dbReference type="SUPFAM" id="SSF88946">
    <property type="entry name" value="Sigma2 domain of RNA polymerase sigma factors"/>
    <property type="match status" value="1"/>
</dbReference>
<dbReference type="Gene3D" id="1.10.1740.10">
    <property type="match status" value="1"/>
</dbReference>
<evidence type="ECO:0000313" key="1">
    <source>
        <dbReference type="EMBL" id="KRN46472.1"/>
    </source>
</evidence>
<organism evidence="1 3">
    <name type="scientific">Weissella viridescens</name>
    <name type="common">Lactobacillus viridescens</name>
    <dbReference type="NCBI Taxonomy" id="1629"/>
    <lineage>
        <taxon>Bacteria</taxon>
        <taxon>Bacillati</taxon>
        <taxon>Bacillota</taxon>
        <taxon>Bacilli</taxon>
        <taxon>Lactobacillales</taxon>
        <taxon>Lactobacillaceae</taxon>
        <taxon>Weissella</taxon>
    </lineage>
</organism>
<gene>
    <name evidence="1" type="ORF">IV50_GL000745</name>
    <name evidence="2" type="ORF">NCTC13645_00542</name>
</gene>
<accession>A0A0R2H1H2</accession>
<dbReference type="PATRIC" id="fig|1629.5.peg.751"/>
<reference evidence="1 3" key="1">
    <citation type="journal article" date="2015" name="Genome Announc.">
        <title>Expanding the biotechnology potential of lactobacilli through comparative genomics of 213 strains and associated genera.</title>
        <authorList>
            <person name="Sun Z."/>
            <person name="Harris H.M."/>
            <person name="McCann A."/>
            <person name="Guo C."/>
            <person name="Argimon S."/>
            <person name="Zhang W."/>
            <person name="Yang X."/>
            <person name="Jeffery I.B."/>
            <person name="Cooney J.C."/>
            <person name="Kagawa T.F."/>
            <person name="Liu W."/>
            <person name="Song Y."/>
            <person name="Salvetti E."/>
            <person name="Wrobel A."/>
            <person name="Rasinkangas P."/>
            <person name="Parkhill J."/>
            <person name="Rea M.C."/>
            <person name="O'Sullivan O."/>
            <person name="Ritari J."/>
            <person name="Douillard F.P."/>
            <person name="Paul Ross R."/>
            <person name="Yang R."/>
            <person name="Briner A.E."/>
            <person name="Felis G.E."/>
            <person name="de Vos W.M."/>
            <person name="Barrangou R."/>
            <person name="Klaenhammer T.R."/>
            <person name="Caufield P.W."/>
            <person name="Cui Y."/>
            <person name="Zhang H."/>
            <person name="O'Toole P.W."/>
        </authorList>
    </citation>
    <scope>NUCLEOTIDE SEQUENCE [LARGE SCALE GENOMIC DNA]</scope>
    <source>
        <strain evidence="1 3">DSM 20410</strain>
    </source>
</reference>
<dbReference type="InterPro" id="IPR013325">
    <property type="entry name" value="RNA_pol_sigma_r2"/>
</dbReference>
<dbReference type="STRING" id="1629.IV50_GL000745"/>
<dbReference type="GO" id="GO:0003700">
    <property type="term" value="F:DNA-binding transcription factor activity"/>
    <property type="evidence" value="ECO:0007669"/>
    <property type="project" value="InterPro"/>
</dbReference>
<protein>
    <submittedName>
        <fullName evidence="1">Uncharacterized protein</fullName>
    </submittedName>
</protein>
<dbReference type="GO" id="GO:0006352">
    <property type="term" value="P:DNA-templated transcription initiation"/>
    <property type="evidence" value="ECO:0007669"/>
    <property type="project" value="InterPro"/>
</dbReference>
<proteinExistence type="predicted"/>
<dbReference type="Proteomes" id="UP000051992">
    <property type="component" value="Unassembled WGS sequence"/>
</dbReference>
<evidence type="ECO:0000313" key="2">
    <source>
        <dbReference type="EMBL" id="SUP52644.1"/>
    </source>
</evidence>
<keyword evidence="3" id="KW-1185">Reference proteome</keyword>
<dbReference type="RefSeq" id="WP_057745261.1">
    <property type="nucleotide sequence ID" value="NZ_BJLU01000004.1"/>
</dbReference>
<dbReference type="OrthoDB" id="2148685at2"/>